<evidence type="ECO:0000313" key="4">
    <source>
        <dbReference type="EMBL" id="MCE4121576.1"/>
    </source>
</evidence>
<dbReference type="InterPro" id="IPR029044">
    <property type="entry name" value="Nucleotide-diphossugar_trans"/>
</dbReference>
<evidence type="ECO:0000256" key="2">
    <source>
        <dbReference type="ARBA" id="ARBA00022679"/>
    </source>
</evidence>
<dbReference type="CDD" id="cd00761">
    <property type="entry name" value="Glyco_tranf_GTA_type"/>
    <property type="match status" value="1"/>
</dbReference>
<sequence length="323" mass="37593">MVKVSVIVPIYNVEKYIEDCAKSLFQQTLNDIEYIFVNDCTPDNSIKILKEVLDAYPERKNQVKIVNLEVNSGQAAARKRGVSEATGDFIIFCDGDDWVDKNMYQRLYDCAIQHNYDFVRCLFSRVSEGHQALCKLIPPESYANKKQLLSYLIRSSDFSSTCDKLVRRNVVFSQQFVYPKDNMCEDLVYVLQYVLNAKSIGYINESFYYYRQNESSISHVLETEHICRKALQISNNVELLQTILAKSNLKANFVGEIVAAKYMAKDSFRPIIERNGIYEKWKSCFSEINSKILFNKYLSVKQKLNFVLCLLGLYPFVKRLYRR</sequence>
<reference evidence="4" key="1">
    <citation type="submission" date="2021-12" db="EMBL/GenBank/DDBJ databases">
        <authorList>
            <person name="Lv X."/>
        </authorList>
    </citation>
    <scope>NUCLEOTIDE SEQUENCE</scope>
    <source>
        <strain evidence="4">HF2106</strain>
    </source>
</reference>
<accession>A0AAW4YK11</accession>
<proteinExistence type="predicted"/>
<dbReference type="GO" id="GO:0016758">
    <property type="term" value="F:hexosyltransferase activity"/>
    <property type="evidence" value="ECO:0007669"/>
    <property type="project" value="UniProtKB-ARBA"/>
</dbReference>
<dbReference type="PANTHER" id="PTHR22916:SF51">
    <property type="entry name" value="GLYCOSYLTRANSFERASE EPSH-RELATED"/>
    <property type="match status" value="1"/>
</dbReference>
<organism evidence="4 5">
    <name type="scientific">Segatella copri</name>
    <dbReference type="NCBI Taxonomy" id="165179"/>
    <lineage>
        <taxon>Bacteria</taxon>
        <taxon>Pseudomonadati</taxon>
        <taxon>Bacteroidota</taxon>
        <taxon>Bacteroidia</taxon>
        <taxon>Bacteroidales</taxon>
        <taxon>Prevotellaceae</taxon>
        <taxon>Segatella</taxon>
    </lineage>
</organism>
<dbReference type="SUPFAM" id="SSF53448">
    <property type="entry name" value="Nucleotide-diphospho-sugar transferases"/>
    <property type="match status" value="1"/>
</dbReference>
<dbReference type="Gene3D" id="3.90.550.10">
    <property type="entry name" value="Spore Coat Polysaccharide Biosynthesis Protein SpsA, Chain A"/>
    <property type="match status" value="1"/>
</dbReference>
<evidence type="ECO:0000313" key="5">
    <source>
        <dbReference type="Proteomes" id="UP001200307"/>
    </source>
</evidence>
<evidence type="ECO:0000259" key="3">
    <source>
        <dbReference type="Pfam" id="PF00535"/>
    </source>
</evidence>
<feature type="domain" description="Glycosyltransferase 2-like" evidence="3">
    <location>
        <begin position="5"/>
        <end position="125"/>
    </location>
</feature>
<protein>
    <submittedName>
        <fullName evidence="4">Glycosyltransferase</fullName>
    </submittedName>
</protein>
<dbReference type="EMBL" id="JAJTVO010000006">
    <property type="protein sequence ID" value="MCE4121576.1"/>
    <property type="molecule type" value="Genomic_DNA"/>
</dbReference>
<keyword evidence="2" id="KW-0808">Transferase</keyword>
<dbReference type="InterPro" id="IPR001173">
    <property type="entry name" value="Glyco_trans_2-like"/>
</dbReference>
<dbReference type="PANTHER" id="PTHR22916">
    <property type="entry name" value="GLYCOSYLTRANSFERASE"/>
    <property type="match status" value="1"/>
</dbReference>
<dbReference type="AlphaFoldDB" id="A0AAW4YK11"/>
<dbReference type="Proteomes" id="UP001200307">
    <property type="component" value="Unassembled WGS sequence"/>
</dbReference>
<dbReference type="RefSeq" id="WP_233338830.1">
    <property type="nucleotide sequence ID" value="NZ_JAJTVO010000006.1"/>
</dbReference>
<name>A0AAW4YK11_9BACT</name>
<evidence type="ECO:0000256" key="1">
    <source>
        <dbReference type="ARBA" id="ARBA00022676"/>
    </source>
</evidence>
<comment type="caution">
    <text evidence="4">The sequence shown here is derived from an EMBL/GenBank/DDBJ whole genome shotgun (WGS) entry which is preliminary data.</text>
</comment>
<dbReference type="Pfam" id="PF00535">
    <property type="entry name" value="Glycos_transf_2"/>
    <property type="match status" value="1"/>
</dbReference>
<keyword evidence="1" id="KW-0328">Glycosyltransferase</keyword>
<gene>
    <name evidence="4" type="ORF">LYY06_04750</name>
</gene>